<evidence type="ECO:0000256" key="4">
    <source>
        <dbReference type="ARBA" id="ARBA00023125"/>
    </source>
</evidence>
<evidence type="ECO:0000256" key="2">
    <source>
        <dbReference type="ARBA" id="ARBA00023015"/>
    </source>
</evidence>
<keyword evidence="4" id="KW-0238">DNA-binding</keyword>
<comment type="similarity">
    <text evidence="1">Belongs to the sigma-70 factor family. ECF subfamily.</text>
</comment>
<evidence type="ECO:0000256" key="3">
    <source>
        <dbReference type="ARBA" id="ARBA00023082"/>
    </source>
</evidence>
<dbReference type="InterPro" id="IPR013324">
    <property type="entry name" value="RNA_pol_sigma_r3/r4-like"/>
</dbReference>
<evidence type="ECO:0000259" key="6">
    <source>
        <dbReference type="Pfam" id="PF04542"/>
    </source>
</evidence>
<gene>
    <name evidence="8" type="ORF">ACFSAH_05470</name>
</gene>
<proteinExistence type="inferred from homology"/>
<dbReference type="PANTHER" id="PTHR43133">
    <property type="entry name" value="RNA POLYMERASE ECF-TYPE SIGMA FACTO"/>
    <property type="match status" value="1"/>
</dbReference>
<protein>
    <submittedName>
        <fullName evidence="8">RNA polymerase sigma factor</fullName>
    </submittedName>
</protein>
<dbReference type="RefSeq" id="WP_379661698.1">
    <property type="nucleotide sequence ID" value="NZ_JBHUDG010000004.1"/>
</dbReference>
<sequence>MSLTNSNKPNVLDNEWISEYKNSGDIEALGQLYDPYMPLVYGIALKYFKDEEKSKDAVMNIFEELIIKVKTYEITNFRSWLYTLSKNHCLMELRKEKKHQFFSIDEYEFMEFGDTMHLFEKREKDDRINEVEACMESLSKEQRWSVSLFYLENKCYADVAEATGYDLNKVKSYIQNGKRNLKICLEKKGE</sequence>
<dbReference type="InterPro" id="IPR013249">
    <property type="entry name" value="RNA_pol_sigma70_r4_t2"/>
</dbReference>
<dbReference type="Gene3D" id="1.10.10.10">
    <property type="entry name" value="Winged helix-like DNA-binding domain superfamily/Winged helix DNA-binding domain"/>
    <property type="match status" value="1"/>
</dbReference>
<dbReference type="InterPro" id="IPR039425">
    <property type="entry name" value="RNA_pol_sigma-70-like"/>
</dbReference>
<dbReference type="InterPro" id="IPR007627">
    <property type="entry name" value="RNA_pol_sigma70_r2"/>
</dbReference>
<feature type="domain" description="RNA polymerase sigma-70 region 2" evidence="6">
    <location>
        <begin position="32"/>
        <end position="98"/>
    </location>
</feature>
<keyword evidence="2" id="KW-0805">Transcription regulation</keyword>
<keyword evidence="3" id="KW-0731">Sigma factor</keyword>
<evidence type="ECO:0000313" key="9">
    <source>
        <dbReference type="Proteomes" id="UP001597118"/>
    </source>
</evidence>
<dbReference type="NCBIfam" id="TIGR02937">
    <property type="entry name" value="sigma70-ECF"/>
    <property type="match status" value="1"/>
</dbReference>
<dbReference type="SUPFAM" id="SSF88659">
    <property type="entry name" value="Sigma3 and sigma4 domains of RNA polymerase sigma factors"/>
    <property type="match status" value="1"/>
</dbReference>
<feature type="domain" description="RNA polymerase sigma factor 70 region 4 type 2" evidence="7">
    <location>
        <begin position="129"/>
        <end position="181"/>
    </location>
</feature>
<dbReference type="InterPro" id="IPR014284">
    <property type="entry name" value="RNA_pol_sigma-70_dom"/>
</dbReference>
<dbReference type="EMBL" id="JBHUDG010000004">
    <property type="protein sequence ID" value="MFD1629318.1"/>
    <property type="molecule type" value="Genomic_DNA"/>
</dbReference>
<dbReference type="InterPro" id="IPR013325">
    <property type="entry name" value="RNA_pol_sigma_r2"/>
</dbReference>
<keyword evidence="9" id="KW-1185">Reference proteome</keyword>
<dbReference type="SUPFAM" id="SSF88946">
    <property type="entry name" value="Sigma2 domain of RNA polymerase sigma factors"/>
    <property type="match status" value="1"/>
</dbReference>
<keyword evidence="5" id="KW-0804">Transcription</keyword>
<dbReference type="Gene3D" id="1.10.1740.10">
    <property type="match status" value="1"/>
</dbReference>
<evidence type="ECO:0000259" key="7">
    <source>
        <dbReference type="Pfam" id="PF08281"/>
    </source>
</evidence>
<name>A0ABW4IAQ9_9SPHI</name>
<comment type="caution">
    <text evidence="8">The sequence shown here is derived from an EMBL/GenBank/DDBJ whole genome shotgun (WGS) entry which is preliminary data.</text>
</comment>
<evidence type="ECO:0000313" key="8">
    <source>
        <dbReference type="EMBL" id="MFD1629318.1"/>
    </source>
</evidence>
<dbReference type="InterPro" id="IPR036388">
    <property type="entry name" value="WH-like_DNA-bd_sf"/>
</dbReference>
<dbReference type="Pfam" id="PF08281">
    <property type="entry name" value="Sigma70_r4_2"/>
    <property type="match status" value="1"/>
</dbReference>
<accession>A0ABW4IAQ9</accession>
<evidence type="ECO:0000256" key="5">
    <source>
        <dbReference type="ARBA" id="ARBA00023163"/>
    </source>
</evidence>
<evidence type="ECO:0000256" key="1">
    <source>
        <dbReference type="ARBA" id="ARBA00010641"/>
    </source>
</evidence>
<reference evidence="9" key="1">
    <citation type="journal article" date="2019" name="Int. J. Syst. Evol. Microbiol.">
        <title>The Global Catalogue of Microorganisms (GCM) 10K type strain sequencing project: providing services to taxonomists for standard genome sequencing and annotation.</title>
        <authorList>
            <consortium name="The Broad Institute Genomics Platform"/>
            <consortium name="The Broad Institute Genome Sequencing Center for Infectious Disease"/>
            <person name="Wu L."/>
            <person name="Ma J."/>
        </authorList>
    </citation>
    <scope>NUCLEOTIDE SEQUENCE [LARGE SCALE GENOMIC DNA]</scope>
    <source>
        <strain evidence="9">CCUG 53762</strain>
    </source>
</reference>
<dbReference type="PANTHER" id="PTHR43133:SF8">
    <property type="entry name" value="RNA POLYMERASE SIGMA FACTOR HI_1459-RELATED"/>
    <property type="match status" value="1"/>
</dbReference>
<dbReference type="Proteomes" id="UP001597118">
    <property type="component" value="Unassembled WGS sequence"/>
</dbReference>
<organism evidence="8 9">
    <name type="scientific">Pseudopedobacter beijingensis</name>
    <dbReference type="NCBI Taxonomy" id="1207056"/>
    <lineage>
        <taxon>Bacteria</taxon>
        <taxon>Pseudomonadati</taxon>
        <taxon>Bacteroidota</taxon>
        <taxon>Sphingobacteriia</taxon>
        <taxon>Sphingobacteriales</taxon>
        <taxon>Sphingobacteriaceae</taxon>
        <taxon>Pseudopedobacter</taxon>
    </lineage>
</organism>
<dbReference type="Pfam" id="PF04542">
    <property type="entry name" value="Sigma70_r2"/>
    <property type="match status" value="1"/>
</dbReference>